<protein>
    <recommendedName>
        <fullName evidence="4">Lipid droplet-associated protein</fullName>
    </recommendedName>
</protein>
<dbReference type="AlphaFoldDB" id="A0A1N7DSZ8"/>
<feature type="region of interest" description="Disordered" evidence="1">
    <location>
        <begin position="91"/>
        <end position="136"/>
    </location>
</feature>
<dbReference type="RefSeq" id="WP_076477400.1">
    <property type="nucleotide sequence ID" value="NZ_FTNT01000002.1"/>
</dbReference>
<proteinExistence type="predicted"/>
<reference evidence="2 3" key="1">
    <citation type="submission" date="2017-01" db="EMBL/GenBank/DDBJ databases">
        <authorList>
            <person name="Mah S.A."/>
            <person name="Swanson W.J."/>
            <person name="Moy G.W."/>
            <person name="Vacquier V.D."/>
        </authorList>
    </citation>
    <scope>NUCLEOTIDE SEQUENCE [LARGE SCALE GENOMIC DNA]</scope>
    <source>
        <strain evidence="2 3">CPCC 203464</strain>
    </source>
</reference>
<keyword evidence="3" id="KW-1185">Reference proteome</keyword>
<dbReference type="NCBIfam" id="NF033649">
    <property type="entry name" value="LipDrop_Rv1109c"/>
    <property type="match status" value="1"/>
</dbReference>
<dbReference type="InterPro" id="IPR047728">
    <property type="entry name" value="LipDrop-assoc"/>
</dbReference>
<dbReference type="Proteomes" id="UP000186218">
    <property type="component" value="Unassembled WGS sequence"/>
</dbReference>
<dbReference type="STRING" id="1344003.SAMN05445060_0883"/>
<gene>
    <name evidence="2" type="ORF">SAMN05445060_0883</name>
</gene>
<evidence type="ECO:0000256" key="1">
    <source>
        <dbReference type="SAM" id="MobiDB-lite"/>
    </source>
</evidence>
<dbReference type="OrthoDB" id="3544242at2"/>
<name>A0A1N7DSZ8_9NOCA</name>
<dbReference type="EMBL" id="FTNT01000002">
    <property type="protein sequence ID" value="SIR78957.1"/>
    <property type="molecule type" value="Genomic_DNA"/>
</dbReference>
<evidence type="ECO:0000313" key="3">
    <source>
        <dbReference type="Proteomes" id="UP000186218"/>
    </source>
</evidence>
<organism evidence="2 3">
    <name type="scientific">Williamsia sterculiae</name>
    <dbReference type="NCBI Taxonomy" id="1344003"/>
    <lineage>
        <taxon>Bacteria</taxon>
        <taxon>Bacillati</taxon>
        <taxon>Actinomycetota</taxon>
        <taxon>Actinomycetes</taxon>
        <taxon>Mycobacteriales</taxon>
        <taxon>Nocardiaceae</taxon>
        <taxon>Williamsia</taxon>
    </lineage>
</organism>
<accession>A0A1N7DSZ8</accession>
<sequence>MIRPPFAARVVTGLIVTAIEETRRLPSTAVTLPLTAVSQALQAAMRLQQSMAELAIKGDGALELIFHRSEEQPEWATFDEDEAKDAPQIAIAHPPVRDTPDAEPVDYISSPNHDEATTPQDEPAEQPADDTPVSLGSASAGRFALYSNAPDELVGAGRATPTADPAPSTPGGPAPEIVEFLEYDTLTLAQLRAKIRTVGIDDLQDLADYERSHRGRAPFQTMLDNRITAAANK</sequence>
<evidence type="ECO:0008006" key="4">
    <source>
        <dbReference type="Google" id="ProtNLM"/>
    </source>
</evidence>
<evidence type="ECO:0000313" key="2">
    <source>
        <dbReference type="EMBL" id="SIR78957.1"/>
    </source>
</evidence>